<proteinExistence type="predicted"/>
<name>X1EEX7_9ZZZZ</name>
<dbReference type="AlphaFoldDB" id="X1EEX7"/>
<feature type="non-terminal residue" evidence="1">
    <location>
        <position position="1"/>
    </location>
</feature>
<gene>
    <name evidence="1" type="ORF">S01H4_57437</name>
</gene>
<organism evidence="1">
    <name type="scientific">marine sediment metagenome</name>
    <dbReference type="NCBI Taxonomy" id="412755"/>
    <lineage>
        <taxon>unclassified sequences</taxon>
        <taxon>metagenomes</taxon>
        <taxon>ecological metagenomes</taxon>
    </lineage>
</organism>
<protein>
    <submittedName>
        <fullName evidence="1">Uncharacterized protein</fullName>
    </submittedName>
</protein>
<dbReference type="EMBL" id="BART01033417">
    <property type="protein sequence ID" value="GAH07228.1"/>
    <property type="molecule type" value="Genomic_DNA"/>
</dbReference>
<accession>X1EEX7</accession>
<comment type="caution">
    <text evidence="1">The sequence shown here is derived from an EMBL/GenBank/DDBJ whole genome shotgun (WGS) entry which is preliminary data.</text>
</comment>
<sequence length="59" mass="7140">HQKDFKGYYYLIDEIKNFLRTLKVTDNIAGIDDHRLKESLFKFIYNKLASKNYKKKIVN</sequence>
<reference evidence="1" key="1">
    <citation type="journal article" date="2014" name="Front. Microbiol.">
        <title>High frequency of phylogenetically diverse reductive dehalogenase-homologous genes in deep subseafloor sedimentary metagenomes.</title>
        <authorList>
            <person name="Kawai M."/>
            <person name="Futagami T."/>
            <person name="Toyoda A."/>
            <person name="Takaki Y."/>
            <person name="Nishi S."/>
            <person name="Hori S."/>
            <person name="Arai W."/>
            <person name="Tsubouchi T."/>
            <person name="Morono Y."/>
            <person name="Uchiyama I."/>
            <person name="Ito T."/>
            <person name="Fujiyama A."/>
            <person name="Inagaki F."/>
            <person name="Takami H."/>
        </authorList>
    </citation>
    <scope>NUCLEOTIDE SEQUENCE</scope>
    <source>
        <strain evidence="1">Expedition CK06-06</strain>
    </source>
</reference>
<evidence type="ECO:0000313" key="1">
    <source>
        <dbReference type="EMBL" id="GAH07228.1"/>
    </source>
</evidence>